<dbReference type="RefSeq" id="WP_073235596.1">
    <property type="nucleotide sequence ID" value="NZ_FQUY01000002.1"/>
</dbReference>
<feature type="binding site" evidence="3">
    <location>
        <position position="322"/>
    </location>
    <ligand>
        <name>Zn(2+)</name>
        <dbReference type="ChEBI" id="CHEBI:29105"/>
        <label>2</label>
    </ligand>
</feature>
<dbReference type="STRING" id="1121429.SAMN02745133_00645"/>
<evidence type="ECO:0000256" key="1">
    <source>
        <dbReference type="ARBA" id="ARBA00022553"/>
    </source>
</evidence>
<sequence length="543" mass="58063">MKHISQKSIALALSLCMFLSMFLWIGQVPAEAGQKAKNVIILIPDGMSVAGTTLARWYQGGTPLAMDEMACGLVRTYSADAPIADSAPAGTAFATGHKSHTGYVGVLPDAANMLGLAPIAKGDEKKPVATILEAAKLAGKATGLVATSEIMHATPAAFSSHFPSRKNYDDLSEQQVYNRIDVVLGAGSKFLSPEGRKDKTDLISIIKNLGYDYVTTPEAMKNSKSDKIWGMFSPTSLSYDMDRNPAEQPSLAEMTAKAIEVLSKDKDGFFLMVEGSKIDWAAHANDPIGVISDILAFDKAVKTALDFAKKNRDTVVIAVTDHGNGGISIGDRATTKTYDEEPLSAFIAPLKKAKLTGEGLESKFNANRSNIKEVMATYFGITDLTEEEIKTIKEAKAGSMNYAVGPIISKRAHIGWTTGGHTGEDVVLYVYAPGSVERPTGVIENTDVARYMEKVLGVSLDEVTKKLFVDAKAAFEVKGAKVEKVDDGNGNFSLVVTKGSTKVELPFNTNIAIVDGKKVEMSGLTVDNGVKTYVPSEAVSLIK</sequence>
<dbReference type="OrthoDB" id="9794455at2"/>
<organism evidence="5 6">
    <name type="scientific">Desulforamulus putei DSM 12395</name>
    <dbReference type="NCBI Taxonomy" id="1121429"/>
    <lineage>
        <taxon>Bacteria</taxon>
        <taxon>Bacillati</taxon>
        <taxon>Bacillota</taxon>
        <taxon>Clostridia</taxon>
        <taxon>Eubacteriales</taxon>
        <taxon>Peptococcaceae</taxon>
        <taxon>Desulforamulus</taxon>
    </lineage>
</organism>
<dbReference type="SMART" id="SM00098">
    <property type="entry name" value="alkPPc"/>
    <property type="match status" value="1"/>
</dbReference>
<feature type="binding site" evidence="3">
    <location>
        <position position="45"/>
    </location>
    <ligand>
        <name>Mg(2+)</name>
        <dbReference type="ChEBI" id="CHEBI:18420"/>
    </ligand>
</feature>
<dbReference type="InterPro" id="IPR017850">
    <property type="entry name" value="Alkaline_phosphatase_core_sf"/>
</dbReference>
<feature type="binding site" evidence="3">
    <location>
        <position position="421"/>
    </location>
    <ligand>
        <name>Zn(2+)</name>
        <dbReference type="ChEBI" id="CHEBI:29105"/>
        <label>2</label>
    </ligand>
</feature>
<reference evidence="6" key="1">
    <citation type="submission" date="2016-11" db="EMBL/GenBank/DDBJ databases">
        <authorList>
            <person name="Varghese N."/>
            <person name="Submissions S."/>
        </authorList>
    </citation>
    <scope>NUCLEOTIDE SEQUENCE [LARGE SCALE GENOMIC DNA]</scope>
    <source>
        <strain evidence="6">DSM 12395</strain>
    </source>
</reference>
<dbReference type="SUPFAM" id="SSF53649">
    <property type="entry name" value="Alkaline phosphatase-like"/>
    <property type="match status" value="1"/>
</dbReference>
<dbReference type="CDD" id="cd16012">
    <property type="entry name" value="ALP"/>
    <property type="match status" value="1"/>
</dbReference>
<evidence type="ECO:0000313" key="5">
    <source>
        <dbReference type="EMBL" id="SHE53820.1"/>
    </source>
</evidence>
<name>A0A1M4UB99_9FIRM</name>
<feature type="binding site" evidence="3">
    <location>
        <position position="279"/>
    </location>
    <ligand>
        <name>Zn(2+)</name>
        <dbReference type="ChEBI" id="CHEBI:29105"/>
        <label>2</label>
    </ligand>
</feature>
<keyword evidence="1" id="KW-0597">Phosphoprotein</keyword>
<dbReference type="GO" id="GO:0046872">
    <property type="term" value="F:metal ion binding"/>
    <property type="evidence" value="ECO:0007669"/>
    <property type="project" value="UniProtKB-KW"/>
</dbReference>
<dbReference type="InterPro" id="IPR001952">
    <property type="entry name" value="Alkaline_phosphatase"/>
</dbReference>
<dbReference type="Pfam" id="PF00245">
    <property type="entry name" value="Alk_phosphatase"/>
    <property type="match status" value="1"/>
</dbReference>
<accession>A0A1M4UB99</accession>
<evidence type="ECO:0000313" key="6">
    <source>
        <dbReference type="Proteomes" id="UP000184148"/>
    </source>
</evidence>
<dbReference type="Proteomes" id="UP000184148">
    <property type="component" value="Unassembled WGS sequence"/>
</dbReference>
<feature type="binding site" evidence="3">
    <location>
        <position position="274"/>
    </location>
    <ligand>
        <name>Mg(2+)</name>
        <dbReference type="ChEBI" id="CHEBI:18420"/>
    </ligand>
</feature>
<comment type="cofactor">
    <cofactor evidence="3">
        <name>Mg(2+)</name>
        <dbReference type="ChEBI" id="CHEBI:18420"/>
    </cofactor>
    <text evidence="3">Binds 1 Mg(2+) ion.</text>
</comment>
<feature type="active site" description="Phosphoserine intermediate" evidence="2">
    <location>
        <position position="86"/>
    </location>
</feature>
<dbReference type="GO" id="GO:0004035">
    <property type="term" value="F:alkaline phosphatase activity"/>
    <property type="evidence" value="ECO:0007669"/>
    <property type="project" value="TreeGrafter"/>
</dbReference>
<comment type="similarity">
    <text evidence="4">Belongs to the alkaline phosphatase family.</text>
</comment>
<dbReference type="Gene3D" id="1.10.60.40">
    <property type="match status" value="1"/>
</dbReference>
<keyword evidence="3" id="KW-0479">Metal-binding</keyword>
<dbReference type="PRINTS" id="PR00113">
    <property type="entry name" value="ALKPHPHTASE"/>
</dbReference>
<keyword evidence="6" id="KW-1185">Reference proteome</keyword>
<dbReference type="PANTHER" id="PTHR11596">
    <property type="entry name" value="ALKALINE PHOSPHATASE"/>
    <property type="match status" value="1"/>
</dbReference>
<gene>
    <name evidence="5" type="ORF">SAMN02745133_00645</name>
</gene>
<feature type="binding site" evidence="3">
    <location>
        <position position="152"/>
    </location>
    <ligand>
        <name>Mg(2+)</name>
        <dbReference type="ChEBI" id="CHEBI:18420"/>
    </ligand>
</feature>
<comment type="cofactor">
    <cofactor evidence="3">
        <name>Zn(2+)</name>
        <dbReference type="ChEBI" id="CHEBI:29105"/>
    </cofactor>
    <text evidence="3">Binds 2 Zn(2+) ions.</text>
</comment>
<feature type="binding site" evidence="3">
    <location>
        <position position="283"/>
    </location>
    <ligand>
        <name>Zn(2+)</name>
        <dbReference type="ChEBI" id="CHEBI:29105"/>
        <label>2</label>
    </ligand>
</feature>
<evidence type="ECO:0000256" key="3">
    <source>
        <dbReference type="PIRSR" id="PIRSR601952-2"/>
    </source>
</evidence>
<feature type="binding site" evidence="3">
    <location>
        <position position="45"/>
    </location>
    <ligand>
        <name>Zn(2+)</name>
        <dbReference type="ChEBI" id="CHEBI:29105"/>
        <label>2</label>
    </ligand>
</feature>
<dbReference type="PANTHER" id="PTHR11596:SF5">
    <property type="entry name" value="ALKALINE PHOSPHATASE"/>
    <property type="match status" value="1"/>
</dbReference>
<dbReference type="AlphaFoldDB" id="A0A1M4UB99"/>
<feature type="binding site" evidence="3">
    <location>
        <position position="321"/>
    </location>
    <ligand>
        <name>Zn(2+)</name>
        <dbReference type="ChEBI" id="CHEBI:29105"/>
        <label>2</label>
    </ligand>
</feature>
<evidence type="ECO:0000256" key="4">
    <source>
        <dbReference type="RuleBase" id="RU003946"/>
    </source>
</evidence>
<proteinExistence type="inferred from homology"/>
<keyword evidence="3" id="KW-0862">Zinc</keyword>
<keyword evidence="3" id="KW-0460">Magnesium</keyword>
<dbReference type="Gene3D" id="3.40.720.10">
    <property type="entry name" value="Alkaline Phosphatase, subunit A"/>
    <property type="match status" value="1"/>
</dbReference>
<evidence type="ECO:0000256" key="2">
    <source>
        <dbReference type="PIRSR" id="PIRSR601952-1"/>
    </source>
</evidence>
<protein>
    <submittedName>
        <fullName evidence="5">Alkaline phosphatase</fullName>
    </submittedName>
</protein>
<dbReference type="EMBL" id="FQUY01000002">
    <property type="protein sequence ID" value="SHE53820.1"/>
    <property type="molecule type" value="Genomic_DNA"/>
</dbReference>
<feature type="binding site" evidence="3">
    <location>
        <position position="154"/>
    </location>
    <ligand>
        <name>Mg(2+)</name>
        <dbReference type="ChEBI" id="CHEBI:18420"/>
    </ligand>
</feature>